<dbReference type="InterPro" id="IPR011013">
    <property type="entry name" value="Gal_mutarotase_sf_dom"/>
</dbReference>
<dbReference type="EMBL" id="LYPB01000084">
    <property type="protein sequence ID" value="OAS15210.1"/>
    <property type="molecule type" value="Genomic_DNA"/>
</dbReference>
<dbReference type="CDD" id="cd01081">
    <property type="entry name" value="Aldose_epim"/>
    <property type="match status" value="1"/>
</dbReference>
<organism evidence="1 2">
    <name type="scientific">Paenibacillus oryzisoli</name>
    <dbReference type="NCBI Taxonomy" id="1850517"/>
    <lineage>
        <taxon>Bacteria</taxon>
        <taxon>Bacillati</taxon>
        <taxon>Bacillota</taxon>
        <taxon>Bacilli</taxon>
        <taxon>Bacillales</taxon>
        <taxon>Paenibacillaceae</taxon>
        <taxon>Paenibacillus</taxon>
    </lineage>
</organism>
<evidence type="ECO:0000313" key="2">
    <source>
        <dbReference type="Proteomes" id="UP000078454"/>
    </source>
</evidence>
<evidence type="ECO:0000313" key="1">
    <source>
        <dbReference type="EMBL" id="OAS15210.1"/>
    </source>
</evidence>
<reference evidence="1 2" key="1">
    <citation type="submission" date="2016-05" db="EMBL/GenBank/DDBJ databases">
        <title>Paenibacillus sp. 1ZS3-15 nov., isolated from the rhizosphere soil.</title>
        <authorList>
            <person name="Zhang X.X."/>
            <person name="Zhang J."/>
        </authorList>
    </citation>
    <scope>NUCLEOTIDE SEQUENCE [LARGE SCALE GENOMIC DNA]</scope>
    <source>
        <strain evidence="1 2">1ZS3-15</strain>
    </source>
</reference>
<evidence type="ECO:0008006" key="3">
    <source>
        <dbReference type="Google" id="ProtNLM"/>
    </source>
</evidence>
<dbReference type="Pfam" id="PF01263">
    <property type="entry name" value="Aldose_epim"/>
    <property type="match status" value="1"/>
</dbReference>
<gene>
    <name evidence="1" type="ORF">A8708_22670</name>
</gene>
<dbReference type="Gene3D" id="2.70.98.10">
    <property type="match status" value="1"/>
</dbReference>
<comment type="caution">
    <text evidence="1">The sequence shown here is derived from an EMBL/GenBank/DDBJ whole genome shotgun (WGS) entry which is preliminary data.</text>
</comment>
<dbReference type="Proteomes" id="UP000078454">
    <property type="component" value="Unassembled WGS sequence"/>
</dbReference>
<dbReference type="InterPro" id="IPR014718">
    <property type="entry name" value="GH-type_carb-bd"/>
</dbReference>
<dbReference type="AlphaFoldDB" id="A0A198A211"/>
<accession>A0A198A211</accession>
<keyword evidence="2" id="KW-1185">Reference proteome</keyword>
<proteinExistence type="predicted"/>
<dbReference type="GO" id="GO:0016853">
    <property type="term" value="F:isomerase activity"/>
    <property type="evidence" value="ECO:0007669"/>
    <property type="project" value="InterPro"/>
</dbReference>
<name>A0A198A211_9BACL</name>
<dbReference type="STRING" id="1850517.A8708_22670"/>
<dbReference type="GO" id="GO:0030246">
    <property type="term" value="F:carbohydrate binding"/>
    <property type="evidence" value="ECO:0007669"/>
    <property type="project" value="InterPro"/>
</dbReference>
<sequence>MSQYEVIHSEWEGESTLQLVDHQNEAVAEIIPAVGLHLFRFDVRNHSYIAKPDDLSELRVNSSRYGVPILFPPGRVKEAAFTFGGREYRLPKNREPDHAHGQLRERPWKVVASGADAAGGAYVSAEFDIAETPDMLAYFPHAACFRFTYRLQDGTLSLSGEIANRGGDTMPLSLGFHPYFAFAEGEADHVRVTIPAVAEWPLTAGGFASGEPEPTVLTASLQQGAKVSSLPGYPGGSQLLSVASGSQVCEIEYEVRNTKLIFEMGDKFPIHVLFTAPWTNAVSLEPYTSIMNVFNESYPAEISGARSLESGETFTFKWAIHIESK</sequence>
<dbReference type="InterPro" id="IPR008183">
    <property type="entry name" value="Aldose_1/G6P_1-epimerase"/>
</dbReference>
<protein>
    <recommendedName>
        <fullName evidence="3">Aldose epimerase</fullName>
    </recommendedName>
</protein>
<dbReference type="SUPFAM" id="SSF74650">
    <property type="entry name" value="Galactose mutarotase-like"/>
    <property type="match status" value="1"/>
</dbReference>
<dbReference type="GO" id="GO:0005975">
    <property type="term" value="P:carbohydrate metabolic process"/>
    <property type="evidence" value="ECO:0007669"/>
    <property type="project" value="InterPro"/>
</dbReference>